<dbReference type="SUPFAM" id="SSF56112">
    <property type="entry name" value="Protein kinase-like (PK-like)"/>
    <property type="match status" value="1"/>
</dbReference>
<keyword evidence="2" id="KW-0808">Transferase</keyword>
<evidence type="ECO:0000259" key="1">
    <source>
        <dbReference type="Pfam" id="PF01636"/>
    </source>
</evidence>
<dbReference type="InterPro" id="IPR011009">
    <property type="entry name" value="Kinase-like_dom_sf"/>
</dbReference>
<name>A0A0X8X6G8_HALHR</name>
<dbReference type="EMBL" id="AP017372">
    <property type="protein sequence ID" value="BAU56504.1"/>
    <property type="molecule type" value="Genomic_DNA"/>
</dbReference>
<gene>
    <name evidence="2" type="ORF">HH1059_24310</name>
</gene>
<dbReference type="Pfam" id="PF01636">
    <property type="entry name" value="APH"/>
    <property type="match status" value="1"/>
</dbReference>
<dbReference type="Proteomes" id="UP000218890">
    <property type="component" value="Chromosome"/>
</dbReference>
<dbReference type="InterPro" id="IPR002575">
    <property type="entry name" value="Aminoglycoside_PTrfase"/>
</dbReference>
<organism evidence="2 3">
    <name type="scientific">Halorhodospira halochloris</name>
    <name type="common">Ectothiorhodospira halochloris</name>
    <dbReference type="NCBI Taxonomy" id="1052"/>
    <lineage>
        <taxon>Bacteria</taxon>
        <taxon>Pseudomonadati</taxon>
        <taxon>Pseudomonadota</taxon>
        <taxon>Gammaproteobacteria</taxon>
        <taxon>Chromatiales</taxon>
        <taxon>Ectothiorhodospiraceae</taxon>
        <taxon>Halorhodospira</taxon>
    </lineage>
</organism>
<sequence>MTGYPDSRLDRALDWCQRVLETSVTAAPAASDASSRRYFRITRVGSDPYRPVQENGHVTSYILMDAPGQGDSTAAFVRIGWMMRQAGLNTPRIIAADYRNGFLLLTDLGQLTYLDALTEQGQSPEPLFSAAITALIDWQLSSRPARLPEFSARLLRAELDLFTNWYLEHHCALNLSVSAKSEIDGLFDCIVEQLISQPQVYVHRDFMPRNLMISQPLPGVLDYQDAVTGPASYDPVCLYRDAFLSWPIDFVREGLYAYWRQARQAGVPLDDSFDKFWIDCQWTSLQRHFKVIGIFARLFYRDGKTSYLRDVPRFFGYLRSAAESLECREKVDFVLQLANKSGEQT</sequence>
<dbReference type="Gene3D" id="3.30.200.20">
    <property type="entry name" value="Phosphorylase Kinase, domain 1"/>
    <property type="match status" value="1"/>
</dbReference>
<accession>A0A0X8X6G8</accession>
<dbReference type="OrthoDB" id="9809275at2"/>
<reference evidence="2" key="1">
    <citation type="submission" date="2016-02" db="EMBL/GenBank/DDBJ databases">
        <title>Halorhodospira halochloris DSM-1059 complete genome, version 2.</title>
        <authorList>
            <person name="Tsukatani Y."/>
        </authorList>
    </citation>
    <scope>NUCLEOTIDE SEQUENCE</scope>
    <source>
        <strain evidence="2">DSM 1059</strain>
    </source>
</reference>
<protein>
    <submittedName>
        <fullName evidence="2">Predicted phosphotransferase related to Ser/Thr protein kinases</fullName>
    </submittedName>
</protein>
<dbReference type="GO" id="GO:0016301">
    <property type="term" value="F:kinase activity"/>
    <property type="evidence" value="ECO:0007669"/>
    <property type="project" value="UniProtKB-KW"/>
</dbReference>
<feature type="domain" description="Aminoglycoside phosphotransferase" evidence="1">
    <location>
        <begin position="27"/>
        <end position="260"/>
    </location>
</feature>
<keyword evidence="2" id="KW-0418">Kinase</keyword>
<evidence type="ECO:0000313" key="3">
    <source>
        <dbReference type="Proteomes" id="UP000218890"/>
    </source>
</evidence>
<dbReference type="AlphaFoldDB" id="A0A0X8X6G8"/>
<dbReference type="RefSeq" id="WP_096406449.1">
    <property type="nucleotide sequence ID" value="NZ_AP017372.2"/>
</dbReference>
<proteinExistence type="predicted"/>
<keyword evidence="3" id="KW-1185">Reference proteome</keyword>
<dbReference type="KEGG" id="hhk:HH1059_24310"/>
<dbReference type="Gene3D" id="3.90.1200.10">
    <property type="match status" value="1"/>
</dbReference>
<evidence type="ECO:0000313" key="2">
    <source>
        <dbReference type="EMBL" id="BAU56504.1"/>
    </source>
</evidence>